<dbReference type="Proteomes" id="UP001321473">
    <property type="component" value="Unassembled WGS sequence"/>
</dbReference>
<name>A0AAQ4EPJ6_AMBAM</name>
<gene>
    <name evidence="1" type="ORF">V5799_029995</name>
</gene>
<dbReference type="SUPFAM" id="SSF48371">
    <property type="entry name" value="ARM repeat"/>
    <property type="match status" value="1"/>
</dbReference>
<dbReference type="InterPro" id="IPR011989">
    <property type="entry name" value="ARM-like"/>
</dbReference>
<dbReference type="Gene3D" id="1.25.10.10">
    <property type="entry name" value="Leucine-rich Repeat Variant"/>
    <property type="match status" value="1"/>
</dbReference>
<keyword evidence="2" id="KW-1185">Reference proteome</keyword>
<dbReference type="AlphaFoldDB" id="A0AAQ4EPJ6"/>
<organism evidence="1 2">
    <name type="scientific">Amblyomma americanum</name>
    <name type="common">Lone star tick</name>
    <dbReference type="NCBI Taxonomy" id="6943"/>
    <lineage>
        <taxon>Eukaryota</taxon>
        <taxon>Metazoa</taxon>
        <taxon>Ecdysozoa</taxon>
        <taxon>Arthropoda</taxon>
        <taxon>Chelicerata</taxon>
        <taxon>Arachnida</taxon>
        <taxon>Acari</taxon>
        <taxon>Parasitiformes</taxon>
        <taxon>Ixodida</taxon>
        <taxon>Ixodoidea</taxon>
        <taxon>Ixodidae</taxon>
        <taxon>Amblyomminae</taxon>
        <taxon>Amblyomma</taxon>
    </lineage>
</organism>
<evidence type="ECO:0000313" key="1">
    <source>
        <dbReference type="EMBL" id="KAK8776669.1"/>
    </source>
</evidence>
<dbReference type="EMBL" id="JARKHS020012675">
    <property type="protein sequence ID" value="KAK8776669.1"/>
    <property type="molecule type" value="Genomic_DNA"/>
</dbReference>
<accession>A0AAQ4EPJ6</accession>
<dbReference type="InterPro" id="IPR016024">
    <property type="entry name" value="ARM-type_fold"/>
</dbReference>
<evidence type="ECO:0000313" key="2">
    <source>
        <dbReference type="Proteomes" id="UP001321473"/>
    </source>
</evidence>
<protein>
    <submittedName>
        <fullName evidence="1">Uncharacterized protein</fullName>
    </submittedName>
</protein>
<comment type="caution">
    <text evidence="1">The sequence shown here is derived from an EMBL/GenBank/DDBJ whole genome shotgun (WGS) entry which is preliminary data.</text>
</comment>
<sequence>MLATMLSHVPPPVEILQSDLPWYQRFCSWRRQRESGSLLNEALAKPGGGGTLDRIKTIKYIERYPCVVGDERNLRVCLENLKNALGASSAEVVVASADALASVLRKHGSKLTSAMVESVLKTSFDHLLSARIRVRSRFVDVIVLLLKQHPGQASSNLLYLAQRCDELQTVCAMEALCRVIQTRYLRFLPLKSIFHYFSIHADSSNPSVRSYAKKGVALMDFYF</sequence>
<reference evidence="1 2" key="1">
    <citation type="journal article" date="2023" name="Arcadia Sci">
        <title>De novo assembly of a long-read Amblyomma americanum tick genome.</title>
        <authorList>
            <person name="Chou S."/>
            <person name="Poskanzer K.E."/>
            <person name="Rollins M."/>
            <person name="Thuy-Boun P.S."/>
        </authorList>
    </citation>
    <scope>NUCLEOTIDE SEQUENCE [LARGE SCALE GENOMIC DNA]</scope>
    <source>
        <strain evidence="1">F_SG_1</strain>
        <tissue evidence="1">Salivary glands</tissue>
    </source>
</reference>
<proteinExistence type="predicted"/>